<evidence type="ECO:0000313" key="3">
    <source>
        <dbReference type="EMBL" id="GAC70780.1"/>
    </source>
</evidence>
<dbReference type="AlphaFoldDB" id="M0QQ14"/>
<reference evidence="3 4" key="1">
    <citation type="submission" date="2013-01" db="EMBL/GenBank/DDBJ databases">
        <title>Whole genome shotgun sequence of Gordonia soli NBRC 108243.</title>
        <authorList>
            <person name="Isaki-Nakamura S."/>
            <person name="Hosoyama A."/>
            <person name="Tsuchikane K."/>
            <person name="Ando Y."/>
            <person name="Baba S."/>
            <person name="Ohji S."/>
            <person name="Hamada M."/>
            <person name="Tamura T."/>
            <person name="Yamazoe A."/>
            <person name="Yamazaki S."/>
            <person name="Fujita N."/>
        </authorList>
    </citation>
    <scope>NUCLEOTIDE SEQUENCE [LARGE SCALE GENOMIC DNA]</scope>
    <source>
        <strain evidence="3 4">NBRC 108243</strain>
    </source>
</reference>
<dbReference type="eggNOG" id="COG1732">
    <property type="taxonomic scope" value="Bacteria"/>
</dbReference>
<keyword evidence="4" id="KW-1185">Reference proteome</keyword>
<protein>
    <submittedName>
        <fullName evidence="3">Putative ABC transporter substrate-binding protein</fullName>
    </submittedName>
</protein>
<evidence type="ECO:0000313" key="4">
    <source>
        <dbReference type="Proteomes" id="UP000011666"/>
    </source>
</evidence>
<keyword evidence="2" id="KW-0472">Membrane</keyword>
<sequence length="340" mass="34906">MDVGDVGYGPIPLSARPGDARRAVARYREGVIRRLVATMFPIVMVLAVVSGCGSAGTAPARELVLGAPDDPALRVVAQIYGGALRGAGAQVAERLRLADDRALLSDMDRLEVDLFPAFSGELLGLLAPEVTPIFGVDVYDELNRSLPQGVSVGDATTVSAVPQVFVAADLARTSGVTELAQCGQLPAGLPVAVVGQPDERVLRSFVDAGCRFGPVERLASSAQVLSRVSGGSAVGVVTPLDAAAGDAGAVQALSVPQPSADAPTSTATEKTDRPVIGPRAQDLVPVYRTAALTADQVKAINKVAGELTTADLATMAGQARDGTDPTVIAGGWLSEHELRN</sequence>
<evidence type="ECO:0000256" key="1">
    <source>
        <dbReference type="SAM" id="MobiDB-lite"/>
    </source>
</evidence>
<keyword evidence="2" id="KW-1133">Transmembrane helix</keyword>
<comment type="caution">
    <text evidence="3">The sequence shown here is derived from an EMBL/GenBank/DDBJ whole genome shotgun (WGS) entry which is preliminary data.</text>
</comment>
<gene>
    <name evidence="3" type="ORF">GS4_41_00260</name>
</gene>
<accession>M0QQ14</accession>
<feature type="transmembrane region" description="Helical" evidence="2">
    <location>
        <begin position="31"/>
        <end position="49"/>
    </location>
</feature>
<keyword evidence="2" id="KW-0812">Transmembrane</keyword>
<organism evidence="3 4">
    <name type="scientific">Gordonia soli NBRC 108243</name>
    <dbReference type="NCBI Taxonomy" id="1223545"/>
    <lineage>
        <taxon>Bacteria</taxon>
        <taxon>Bacillati</taxon>
        <taxon>Actinomycetota</taxon>
        <taxon>Actinomycetes</taxon>
        <taxon>Mycobacteriales</taxon>
        <taxon>Gordoniaceae</taxon>
        <taxon>Gordonia</taxon>
    </lineage>
</organism>
<dbReference type="Proteomes" id="UP000011666">
    <property type="component" value="Unassembled WGS sequence"/>
</dbReference>
<name>M0QQ14_9ACTN</name>
<evidence type="ECO:0000256" key="2">
    <source>
        <dbReference type="SAM" id="Phobius"/>
    </source>
</evidence>
<dbReference type="SUPFAM" id="SSF53850">
    <property type="entry name" value="Periplasmic binding protein-like II"/>
    <property type="match status" value="1"/>
</dbReference>
<dbReference type="Gene3D" id="3.40.190.10">
    <property type="entry name" value="Periplasmic binding protein-like II"/>
    <property type="match status" value="1"/>
</dbReference>
<proteinExistence type="predicted"/>
<dbReference type="STRING" id="1223545.GS4_41_00260"/>
<dbReference type="EMBL" id="BANX01000041">
    <property type="protein sequence ID" value="GAC70780.1"/>
    <property type="molecule type" value="Genomic_DNA"/>
</dbReference>
<feature type="compositionally biased region" description="Polar residues" evidence="1">
    <location>
        <begin position="254"/>
        <end position="268"/>
    </location>
</feature>
<feature type="region of interest" description="Disordered" evidence="1">
    <location>
        <begin position="254"/>
        <end position="275"/>
    </location>
</feature>